<sequence>MVTPIRRAGRPTTRQAFSLQQLTVSFGMVVIVVIGVGLTLKKAVQGASAHPGSAALVGVVVLTAVLGLVRWGRRRRAVRVAPAGGPAPMGFVAGAVEPLVEPEPEPVPEPWVEAEAEAEVDDFADMGAEAFEEAVARLCERDGCHDVRVVGGANDLGADVVAVAPDGRNVVLQCKRYSEGHKVGSQDLQRFGGTCFAVHGADVAAVVTTSDFTGPAAEYAEQCGILCFDHGALGGWADGTGPAPWEAPAP</sequence>
<proteinExistence type="predicted"/>
<gene>
    <name evidence="3" type="ORF">OG727_15555</name>
</gene>
<dbReference type="RefSeq" id="WP_328731735.1">
    <property type="nucleotide sequence ID" value="NZ_CP108029.1"/>
</dbReference>
<dbReference type="Pfam" id="PF04471">
    <property type="entry name" value="Mrr_cat"/>
    <property type="match status" value="1"/>
</dbReference>
<keyword evidence="3" id="KW-0540">Nuclease</keyword>
<keyword evidence="1" id="KW-0472">Membrane</keyword>
<evidence type="ECO:0000313" key="4">
    <source>
        <dbReference type="Proteomes" id="UP001432292"/>
    </source>
</evidence>
<protein>
    <submittedName>
        <fullName evidence="3">Restriction endonuclease</fullName>
    </submittedName>
</protein>
<reference evidence="3" key="1">
    <citation type="submission" date="2022-10" db="EMBL/GenBank/DDBJ databases">
        <title>The complete genomes of actinobacterial strains from the NBC collection.</title>
        <authorList>
            <person name="Joergensen T.S."/>
            <person name="Alvarez Arevalo M."/>
            <person name="Sterndorff E.B."/>
            <person name="Faurdal D."/>
            <person name="Vuksanovic O."/>
            <person name="Mourched A.-S."/>
            <person name="Charusanti P."/>
            <person name="Shaw S."/>
            <person name="Blin K."/>
            <person name="Weber T."/>
        </authorList>
    </citation>
    <scope>NUCLEOTIDE SEQUENCE</scope>
    <source>
        <strain evidence="3">NBC_01256</strain>
    </source>
</reference>
<keyword evidence="1" id="KW-1133">Transmembrane helix</keyword>
<dbReference type="Proteomes" id="UP001432292">
    <property type="component" value="Chromosome"/>
</dbReference>
<keyword evidence="4" id="KW-1185">Reference proteome</keyword>
<keyword evidence="3" id="KW-0378">Hydrolase</keyword>
<organism evidence="3 4">
    <name type="scientific">Streptomyces caniferus</name>
    <dbReference type="NCBI Taxonomy" id="285557"/>
    <lineage>
        <taxon>Bacteria</taxon>
        <taxon>Bacillati</taxon>
        <taxon>Actinomycetota</taxon>
        <taxon>Actinomycetes</taxon>
        <taxon>Kitasatosporales</taxon>
        <taxon>Streptomycetaceae</taxon>
        <taxon>Streptomyces</taxon>
    </lineage>
</organism>
<feature type="transmembrane region" description="Helical" evidence="1">
    <location>
        <begin position="21"/>
        <end position="40"/>
    </location>
</feature>
<feature type="domain" description="Restriction endonuclease type IV Mrr" evidence="2">
    <location>
        <begin position="125"/>
        <end position="230"/>
    </location>
</feature>
<dbReference type="GO" id="GO:0004519">
    <property type="term" value="F:endonuclease activity"/>
    <property type="evidence" value="ECO:0007669"/>
    <property type="project" value="UniProtKB-KW"/>
</dbReference>
<dbReference type="Gene3D" id="3.40.1350.10">
    <property type="match status" value="1"/>
</dbReference>
<dbReference type="InterPro" id="IPR052906">
    <property type="entry name" value="Type_IV_Methyl-Rstrct_Enzyme"/>
</dbReference>
<accession>A0ABZ1VJU5</accession>
<feature type="transmembrane region" description="Helical" evidence="1">
    <location>
        <begin position="52"/>
        <end position="69"/>
    </location>
</feature>
<dbReference type="InterPro" id="IPR011335">
    <property type="entry name" value="Restrct_endonuc-II-like"/>
</dbReference>
<dbReference type="PANTHER" id="PTHR30015:SF6">
    <property type="entry name" value="SLL1429 PROTEIN"/>
    <property type="match status" value="1"/>
</dbReference>
<evidence type="ECO:0000256" key="1">
    <source>
        <dbReference type="SAM" id="Phobius"/>
    </source>
</evidence>
<dbReference type="InterPro" id="IPR007560">
    <property type="entry name" value="Restrct_endonuc_IV_Mrr"/>
</dbReference>
<keyword evidence="1" id="KW-0812">Transmembrane</keyword>
<keyword evidence="3" id="KW-0255">Endonuclease</keyword>
<evidence type="ECO:0000313" key="3">
    <source>
        <dbReference type="EMBL" id="WUS23569.1"/>
    </source>
</evidence>
<evidence type="ECO:0000259" key="2">
    <source>
        <dbReference type="Pfam" id="PF04471"/>
    </source>
</evidence>
<dbReference type="EMBL" id="CP108473">
    <property type="protein sequence ID" value="WUS23569.1"/>
    <property type="molecule type" value="Genomic_DNA"/>
</dbReference>
<dbReference type="PANTHER" id="PTHR30015">
    <property type="entry name" value="MRR RESTRICTION SYSTEM PROTEIN"/>
    <property type="match status" value="1"/>
</dbReference>
<dbReference type="InterPro" id="IPR011856">
    <property type="entry name" value="tRNA_endonuc-like_dom_sf"/>
</dbReference>
<name>A0ABZ1VJU5_9ACTN</name>
<dbReference type="SUPFAM" id="SSF52980">
    <property type="entry name" value="Restriction endonuclease-like"/>
    <property type="match status" value="1"/>
</dbReference>